<name>A0ABN9ULH2_9DINO</name>
<dbReference type="Proteomes" id="UP001189429">
    <property type="component" value="Unassembled WGS sequence"/>
</dbReference>
<proteinExistence type="predicted"/>
<reference evidence="1" key="1">
    <citation type="submission" date="2023-10" db="EMBL/GenBank/DDBJ databases">
        <authorList>
            <person name="Chen Y."/>
            <person name="Shah S."/>
            <person name="Dougan E. K."/>
            <person name="Thang M."/>
            <person name="Chan C."/>
        </authorList>
    </citation>
    <scope>NUCLEOTIDE SEQUENCE [LARGE SCALE GENOMIC DNA]</scope>
</reference>
<comment type="caution">
    <text evidence="1">The sequence shown here is derived from an EMBL/GenBank/DDBJ whole genome shotgun (WGS) entry which is preliminary data.</text>
</comment>
<dbReference type="EMBL" id="CAUYUJ010016005">
    <property type="protein sequence ID" value="CAK0860725.1"/>
    <property type="molecule type" value="Genomic_DNA"/>
</dbReference>
<gene>
    <name evidence="1" type="ORF">PCOR1329_LOCUS49612</name>
</gene>
<accession>A0ABN9ULH2</accession>
<protein>
    <submittedName>
        <fullName evidence="1">Uncharacterized protein</fullName>
    </submittedName>
</protein>
<evidence type="ECO:0000313" key="1">
    <source>
        <dbReference type="EMBL" id="CAK0860725.1"/>
    </source>
</evidence>
<organism evidence="1 2">
    <name type="scientific">Prorocentrum cordatum</name>
    <dbReference type="NCBI Taxonomy" id="2364126"/>
    <lineage>
        <taxon>Eukaryota</taxon>
        <taxon>Sar</taxon>
        <taxon>Alveolata</taxon>
        <taxon>Dinophyceae</taxon>
        <taxon>Prorocentrales</taxon>
        <taxon>Prorocentraceae</taxon>
        <taxon>Prorocentrum</taxon>
    </lineage>
</organism>
<keyword evidence="2" id="KW-1185">Reference proteome</keyword>
<evidence type="ECO:0000313" key="2">
    <source>
        <dbReference type="Proteomes" id="UP001189429"/>
    </source>
</evidence>
<sequence length="123" mass="12960">MALAAAGVKQTLACAGQNGAEIWSGLLAPLLGNMPRPTGGTSSGNYRALLAKGCVLRLRLVPAHRKAGNQRAANCKANNARVPRRLAPSDRCLHVARSKGATDLTEKGPLLQLDAEIRARSRL</sequence>